<evidence type="ECO:0000313" key="2">
    <source>
        <dbReference type="EMBL" id="GAA2723442.1"/>
    </source>
</evidence>
<gene>
    <name evidence="2" type="ORF">GCM10010439_18730</name>
</gene>
<reference evidence="2 3" key="1">
    <citation type="journal article" date="2019" name="Int. J. Syst. Evol. Microbiol.">
        <title>The Global Catalogue of Microorganisms (GCM) 10K type strain sequencing project: providing services to taxonomists for standard genome sequencing and annotation.</title>
        <authorList>
            <consortium name="The Broad Institute Genomics Platform"/>
            <consortium name="The Broad Institute Genome Sequencing Center for Infectious Disease"/>
            <person name="Wu L."/>
            <person name="Ma J."/>
        </authorList>
    </citation>
    <scope>NUCLEOTIDE SEQUENCE [LARGE SCALE GENOMIC DNA]</scope>
    <source>
        <strain evidence="2 3">JCM 8201</strain>
    </source>
</reference>
<dbReference type="EMBL" id="BAAATZ010000006">
    <property type="protein sequence ID" value="GAA2723442.1"/>
    <property type="molecule type" value="Genomic_DNA"/>
</dbReference>
<comment type="caution">
    <text evidence="2">The sequence shown here is derived from an EMBL/GenBank/DDBJ whole genome shotgun (WGS) entry which is preliminary data.</text>
</comment>
<evidence type="ECO:0000313" key="3">
    <source>
        <dbReference type="Proteomes" id="UP001501842"/>
    </source>
</evidence>
<name>A0ABN3U306_9ACTN</name>
<dbReference type="Proteomes" id="UP001501842">
    <property type="component" value="Unassembled WGS sequence"/>
</dbReference>
<feature type="region of interest" description="Disordered" evidence="1">
    <location>
        <begin position="1"/>
        <end position="34"/>
    </location>
</feature>
<feature type="compositionally biased region" description="Basic and acidic residues" evidence="1">
    <location>
        <begin position="13"/>
        <end position="28"/>
    </location>
</feature>
<accession>A0ABN3U306</accession>
<feature type="compositionally biased region" description="Polar residues" evidence="1">
    <location>
        <begin position="71"/>
        <end position="82"/>
    </location>
</feature>
<protein>
    <submittedName>
        <fullName evidence="2">Uncharacterized protein</fullName>
    </submittedName>
</protein>
<feature type="region of interest" description="Disordered" evidence="1">
    <location>
        <begin position="52"/>
        <end position="90"/>
    </location>
</feature>
<organism evidence="2 3">
    <name type="scientific">Actinocorallia aurantiaca</name>
    <dbReference type="NCBI Taxonomy" id="46204"/>
    <lineage>
        <taxon>Bacteria</taxon>
        <taxon>Bacillati</taxon>
        <taxon>Actinomycetota</taxon>
        <taxon>Actinomycetes</taxon>
        <taxon>Streptosporangiales</taxon>
        <taxon>Thermomonosporaceae</taxon>
        <taxon>Actinocorallia</taxon>
    </lineage>
</organism>
<keyword evidence="3" id="KW-1185">Reference proteome</keyword>
<evidence type="ECO:0000256" key="1">
    <source>
        <dbReference type="SAM" id="MobiDB-lite"/>
    </source>
</evidence>
<proteinExistence type="predicted"/>
<sequence length="90" mass="9652">MAAGPAGVPSRGADGREDAEGGQERPQDELGTDLEIDVIHRLAPYFEDFVADESRSAPSLPGSSERRVSRARTTTFGRSVRSNPRLASPI</sequence>